<organism evidence="2 3">
    <name type="scientific">Thamnocephalis sphaerospora</name>
    <dbReference type="NCBI Taxonomy" id="78915"/>
    <lineage>
        <taxon>Eukaryota</taxon>
        <taxon>Fungi</taxon>
        <taxon>Fungi incertae sedis</taxon>
        <taxon>Zoopagomycota</taxon>
        <taxon>Zoopagomycotina</taxon>
        <taxon>Zoopagomycetes</taxon>
        <taxon>Zoopagales</taxon>
        <taxon>Sigmoideomycetaceae</taxon>
        <taxon>Thamnocephalis</taxon>
    </lineage>
</organism>
<gene>
    <name evidence="2" type="ORF">THASP1DRAFT_27199</name>
</gene>
<proteinExistence type="predicted"/>
<keyword evidence="3" id="KW-1185">Reference proteome</keyword>
<dbReference type="InterPro" id="IPR019410">
    <property type="entry name" value="Methyltransf_16"/>
</dbReference>
<accession>A0A4P9XXD1</accession>
<reference evidence="3" key="1">
    <citation type="journal article" date="2018" name="Nat. Microbiol.">
        <title>Leveraging single-cell genomics to expand the fungal tree of life.</title>
        <authorList>
            <person name="Ahrendt S.R."/>
            <person name="Quandt C.A."/>
            <person name="Ciobanu D."/>
            <person name="Clum A."/>
            <person name="Salamov A."/>
            <person name="Andreopoulos B."/>
            <person name="Cheng J.F."/>
            <person name="Woyke T."/>
            <person name="Pelin A."/>
            <person name="Henrissat B."/>
            <person name="Reynolds N.K."/>
            <person name="Benny G.L."/>
            <person name="Smith M.E."/>
            <person name="James T.Y."/>
            <person name="Grigoriev I.V."/>
        </authorList>
    </citation>
    <scope>NUCLEOTIDE SEQUENCE [LARGE SCALE GENOMIC DNA]</scope>
    <source>
        <strain evidence="3">RSA 1356</strain>
    </source>
</reference>
<dbReference type="PANTHER" id="PTHR14614">
    <property type="entry name" value="HEPATOCELLULAR CARCINOMA-ASSOCIATED ANTIGEN"/>
    <property type="match status" value="1"/>
</dbReference>
<dbReference type="PANTHER" id="PTHR14614:SF109">
    <property type="entry name" value="RIBOSOMAL LYSINE N-METHYLTRANSFERASE 5"/>
    <property type="match status" value="1"/>
</dbReference>
<feature type="region of interest" description="Disordered" evidence="1">
    <location>
        <begin position="183"/>
        <end position="214"/>
    </location>
</feature>
<dbReference type="Proteomes" id="UP000271241">
    <property type="component" value="Unassembled WGS sequence"/>
</dbReference>
<sequence>MYESATENAATGDAQPQAGLNAAALRAISEISCLPVLDCDEEVFLLFTERSGAGWEHNRDVNQKAAILELEINDIAQRRVHQLSFHQNRGLLGARGTTGSVVWDSSICLARFLAQHAAHALPLQGRRCIELGSGCGVGGVACAQLGAHVCLTDQETLLPLIRKNVQENGLPLHDSVSEWQVTHLESSTPTVHTKARRRRGDLARNPPPRQGPAKAAAVMGSVCVTELMWGEPLAHYLPVSNDDAADHDDAATKNLRWDYIIASDCAYNEHIVPAFVNTLATLAGETTLVVLAQELRSDLVHACLLEHLLQTFNVWRVLQDADASDGQEADGARRSCVVLYLAVLRVVV</sequence>
<dbReference type="Pfam" id="PF10294">
    <property type="entry name" value="Methyltransf_16"/>
    <property type="match status" value="2"/>
</dbReference>
<dbReference type="SUPFAM" id="SSF53335">
    <property type="entry name" value="S-adenosyl-L-methionine-dependent methyltransferases"/>
    <property type="match status" value="1"/>
</dbReference>
<dbReference type="EMBL" id="KZ992429">
    <property type="protein sequence ID" value="RKP11026.1"/>
    <property type="molecule type" value="Genomic_DNA"/>
</dbReference>
<keyword evidence="2" id="KW-0808">Transferase</keyword>
<name>A0A4P9XXD1_9FUNG</name>
<dbReference type="GO" id="GO:0008168">
    <property type="term" value="F:methyltransferase activity"/>
    <property type="evidence" value="ECO:0007669"/>
    <property type="project" value="UniProtKB-KW"/>
</dbReference>
<dbReference type="OrthoDB" id="443981at2759"/>
<evidence type="ECO:0000313" key="3">
    <source>
        <dbReference type="Proteomes" id="UP000271241"/>
    </source>
</evidence>
<dbReference type="STRING" id="78915.A0A4P9XXD1"/>
<dbReference type="InterPro" id="IPR029063">
    <property type="entry name" value="SAM-dependent_MTases_sf"/>
</dbReference>
<evidence type="ECO:0000313" key="2">
    <source>
        <dbReference type="EMBL" id="RKP11026.1"/>
    </source>
</evidence>
<protein>
    <submittedName>
        <fullName evidence="2">Putative methyltransferase-domain-containing protein</fullName>
    </submittedName>
</protein>
<dbReference type="AlphaFoldDB" id="A0A4P9XXD1"/>
<keyword evidence="2" id="KW-0489">Methyltransferase</keyword>
<evidence type="ECO:0000256" key="1">
    <source>
        <dbReference type="SAM" id="MobiDB-lite"/>
    </source>
</evidence>
<dbReference type="GO" id="GO:0032259">
    <property type="term" value="P:methylation"/>
    <property type="evidence" value="ECO:0007669"/>
    <property type="project" value="UniProtKB-KW"/>
</dbReference>
<dbReference type="Gene3D" id="3.40.50.150">
    <property type="entry name" value="Vaccinia Virus protein VP39"/>
    <property type="match status" value="1"/>
</dbReference>